<keyword evidence="4" id="KW-0269">Exonuclease</keyword>
<organism evidence="4 5">
    <name type="scientific">Aspergillus clavatus (strain ATCC 1007 / CBS 513.65 / DSM 816 / NCTC 3887 / NRRL 1 / QM 1276 / 107)</name>
    <dbReference type="NCBI Taxonomy" id="344612"/>
    <lineage>
        <taxon>Eukaryota</taxon>
        <taxon>Fungi</taxon>
        <taxon>Dikarya</taxon>
        <taxon>Ascomycota</taxon>
        <taxon>Pezizomycotina</taxon>
        <taxon>Eurotiomycetes</taxon>
        <taxon>Eurotiomycetidae</taxon>
        <taxon>Eurotiales</taxon>
        <taxon>Aspergillaceae</taxon>
        <taxon>Aspergillus</taxon>
        <taxon>Aspergillus subgen. Fumigati</taxon>
    </lineage>
</organism>
<dbReference type="GO" id="GO:0008408">
    <property type="term" value="F:3'-5' exonuclease activity"/>
    <property type="evidence" value="ECO:0007669"/>
    <property type="project" value="InterPro"/>
</dbReference>
<dbReference type="GO" id="GO:0006139">
    <property type="term" value="P:nucleobase-containing compound metabolic process"/>
    <property type="evidence" value="ECO:0007669"/>
    <property type="project" value="InterPro"/>
</dbReference>
<reference evidence="4 5" key="1">
    <citation type="journal article" date="2008" name="PLoS Genet.">
        <title>Genomic islands in the pathogenic filamentous fungus Aspergillus fumigatus.</title>
        <authorList>
            <person name="Fedorova N.D."/>
            <person name="Khaldi N."/>
            <person name="Joardar V.S."/>
            <person name="Maiti R."/>
            <person name="Amedeo P."/>
            <person name="Anderson M.J."/>
            <person name="Crabtree J."/>
            <person name="Silva J.C."/>
            <person name="Badger J.H."/>
            <person name="Albarraq A."/>
            <person name="Angiuoli S."/>
            <person name="Bussey H."/>
            <person name="Bowyer P."/>
            <person name="Cotty P.J."/>
            <person name="Dyer P.S."/>
            <person name="Egan A."/>
            <person name="Galens K."/>
            <person name="Fraser-Liggett C.M."/>
            <person name="Haas B.J."/>
            <person name="Inman J.M."/>
            <person name="Kent R."/>
            <person name="Lemieux S."/>
            <person name="Malavazi I."/>
            <person name="Orvis J."/>
            <person name="Roemer T."/>
            <person name="Ronning C.M."/>
            <person name="Sundaram J.P."/>
            <person name="Sutton G."/>
            <person name="Turner G."/>
            <person name="Venter J.C."/>
            <person name="White O.R."/>
            <person name="Whitty B.R."/>
            <person name="Youngman P."/>
            <person name="Wolfe K.H."/>
            <person name="Goldman G.H."/>
            <person name="Wortman J.R."/>
            <person name="Jiang B."/>
            <person name="Denning D.W."/>
            <person name="Nierman W.C."/>
        </authorList>
    </citation>
    <scope>NUCLEOTIDE SEQUENCE [LARGE SCALE GENOMIC DNA]</scope>
    <source>
        <strain evidence="5">ATCC 1007 / CBS 513.65 / DSM 816 / NCTC 3887 / NRRL 1</strain>
    </source>
</reference>
<dbReference type="Proteomes" id="UP000006701">
    <property type="component" value="Unassembled WGS sequence"/>
</dbReference>
<feature type="domain" description="3'-5' exonuclease" evidence="3">
    <location>
        <begin position="125"/>
        <end position="315"/>
    </location>
</feature>
<dbReference type="InterPro" id="IPR012337">
    <property type="entry name" value="RNaseH-like_sf"/>
</dbReference>
<dbReference type="AlphaFoldDB" id="A1CDB4"/>
<dbReference type="PANTHER" id="PTHR13620">
    <property type="entry name" value="3-5 EXONUCLEASE"/>
    <property type="match status" value="1"/>
</dbReference>
<dbReference type="InterPro" id="IPR002562">
    <property type="entry name" value="3'-5'_exonuclease_dom"/>
</dbReference>
<evidence type="ECO:0000259" key="3">
    <source>
        <dbReference type="SMART" id="SM00474"/>
    </source>
</evidence>
<dbReference type="HOGENOM" id="CLU_705912_0_0_1"/>
<evidence type="ECO:0000313" key="5">
    <source>
        <dbReference type="Proteomes" id="UP000006701"/>
    </source>
</evidence>
<dbReference type="Pfam" id="PF01612">
    <property type="entry name" value="DNA_pol_A_exo1"/>
    <property type="match status" value="1"/>
</dbReference>
<dbReference type="CDD" id="cd06141">
    <property type="entry name" value="WRN_exo"/>
    <property type="match status" value="1"/>
</dbReference>
<dbReference type="STRING" id="344612.A1CDB4"/>
<dbReference type="SUPFAM" id="SSF53098">
    <property type="entry name" value="Ribonuclease H-like"/>
    <property type="match status" value="1"/>
</dbReference>
<dbReference type="EMBL" id="DS027051">
    <property type="protein sequence ID" value="EAW11841.1"/>
    <property type="molecule type" value="Genomic_DNA"/>
</dbReference>
<protein>
    <submittedName>
        <fullName evidence="4">3'-5' exonuclease/helicase (Wrn), putative</fullName>
    </submittedName>
</protein>
<dbReference type="PANTHER" id="PTHR13620:SF104">
    <property type="entry name" value="EXONUCLEASE 3'-5' DOMAIN-CONTAINING PROTEIN 2"/>
    <property type="match status" value="1"/>
</dbReference>
<dbReference type="OrthoDB" id="1920326at2759"/>
<dbReference type="SMART" id="SM00474">
    <property type="entry name" value="35EXOc"/>
    <property type="match status" value="1"/>
</dbReference>
<dbReference type="GO" id="GO:0005634">
    <property type="term" value="C:nucleus"/>
    <property type="evidence" value="ECO:0007669"/>
    <property type="project" value="TreeGrafter"/>
</dbReference>
<dbReference type="KEGG" id="act:ACLA_005970"/>
<dbReference type="RefSeq" id="XP_001273267.1">
    <property type="nucleotide sequence ID" value="XM_001273266.1"/>
</dbReference>
<dbReference type="GO" id="GO:0003676">
    <property type="term" value="F:nucleic acid binding"/>
    <property type="evidence" value="ECO:0007669"/>
    <property type="project" value="InterPro"/>
</dbReference>
<evidence type="ECO:0000256" key="2">
    <source>
        <dbReference type="ARBA" id="ARBA00022801"/>
    </source>
</evidence>
<dbReference type="InterPro" id="IPR051132">
    <property type="entry name" value="3-5_Exonuclease_domain"/>
</dbReference>
<dbReference type="GeneID" id="4705680"/>
<dbReference type="GO" id="GO:0005737">
    <property type="term" value="C:cytoplasm"/>
    <property type="evidence" value="ECO:0007669"/>
    <property type="project" value="TreeGrafter"/>
</dbReference>
<keyword evidence="1" id="KW-0540">Nuclease</keyword>
<evidence type="ECO:0000313" key="4">
    <source>
        <dbReference type="EMBL" id="EAW11841.1"/>
    </source>
</evidence>
<gene>
    <name evidence="4" type="ORF">ACLA_005970</name>
</gene>
<dbReference type="FunFam" id="3.30.420.10:FF:000100">
    <property type="entry name" value="3'-5' exonuclease/helicase (Wrn), putative"/>
    <property type="match status" value="1"/>
</dbReference>
<name>A1CDB4_ASPCL</name>
<dbReference type="Gene3D" id="3.30.420.10">
    <property type="entry name" value="Ribonuclease H-like superfamily/Ribonuclease H"/>
    <property type="match status" value="1"/>
</dbReference>
<dbReference type="eggNOG" id="KOG4373">
    <property type="taxonomic scope" value="Eukaryota"/>
</dbReference>
<accession>A1CDB4</accession>
<dbReference type="VEuPathDB" id="FungiDB:ACLA_005970"/>
<sequence>MSKAAASDQYRKTFRPLSGDMQGPAMSFNFKRVRRCYSSLPAAVRASDDGDGLDLATQNQSCTKGKEISQSTKPEDQIDIRLPSDEKDLVAQQAQAKPDSATVPAVLKYWSHRLHKTPSGKDIIVHYCKSLEKSEEVAKYFLNDKVIGFDMEWKPQATKSAGIRSNVSLIQIANSERIALFQIALFKPAKKAEDFVAASLRKILESPEIMKVGVTIKADCTRLRKYLGIDTRGTLELSHLYKLVKYSESNPKLINKRPVSLSDQVEEHFGMPLEKDGNVRCSNWATALNYRQVQYAATDPYACFRLFDTMNTKRKALDPMPPLPEYAELDLPIRLAEAVLVENEIEAENDAKVGADKEVKSGADDAQDVDTAIGLGAVVIKSELVSVTCTA</sequence>
<dbReference type="InterPro" id="IPR036397">
    <property type="entry name" value="RNaseH_sf"/>
</dbReference>
<evidence type="ECO:0000256" key="1">
    <source>
        <dbReference type="ARBA" id="ARBA00022722"/>
    </source>
</evidence>
<keyword evidence="2" id="KW-0378">Hydrolase</keyword>
<proteinExistence type="predicted"/>
<keyword evidence="5" id="KW-1185">Reference proteome</keyword>